<proteinExistence type="evidence at transcript level"/>
<sequence>MHAGAHWAIPTRSFKAAATMGLTKFLFFLLAMAVIHRMAIGSPNHRENPKCNVECYRRRDGGCPSDCACVLRDNQTRGRCVDTYVPGFENITGLPPEYGR</sequence>
<reference evidence="1" key="1">
    <citation type="submission" date="2012-11" db="EMBL/GenBank/DDBJ databases">
        <authorList>
            <person name="Lucero-Rivera Y.E."/>
            <person name="Tovar-Ramirez D."/>
        </authorList>
    </citation>
    <scope>NUCLEOTIDE SEQUENCE</scope>
    <source>
        <tissue evidence="1">Salivary gland</tissue>
    </source>
</reference>
<protein>
    <submittedName>
        <fullName evidence="1">Putative secreted peptide</fullName>
    </submittedName>
</protein>
<organism evidence="1">
    <name type="scientific">Rhipicephalus pulchellus</name>
    <name type="common">Yellow backed tick</name>
    <name type="synonym">Dermacentor pulchellus</name>
    <dbReference type="NCBI Taxonomy" id="72859"/>
    <lineage>
        <taxon>Eukaryota</taxon>
        <taxon>Metazoa</taxon>
        <taxon>Ecdysozoa</taxon>
        <taxon>Arthropoda</taxon>
        <taxon>Chelicerata</taxon>
        <taxon>Arachnida</taxon>
        <taxon>Acari</taxon>
        <taxon>Parasitiformes</taxon>
        <taxon>Ixodida</taxon>
        <taxon>Ixodoidea</taxon>
        <taxon>Ixodidae</taxon>
        <taxon>Rhipicephalinae</taxon>
        <taxon>Rhipicephalus</taxon>
        <taxon>Rhipicephalus</taxon>
    </lineage>
</organism>
<accession>L7MCA7</accession>
<dbReference type="EMBL" id="GACK01004176">
    <property type="protein sequence ID" value="JAA60858.1"/>
    <property type="molecule type" value="mRNA"/>
</dbReference>
<reference evidence="1" key="2">
    <citation type="journal article" date="2015" name="J. Proteomics">
        <title>Sexual differences in the sialomes of the zebra tick, Rhipicephalus pulchellus.</title>
        <authorList>
            <person name="Tan A.W."/>
            <person name="Francischetti I.M."/>
            <person name="Slovak M."/>
            <person name="Kini R.M."/>
            <person name="Ribeiro J.M."/>
        </authorList>
    </citation>
    <scope>NUCLEOTIDE SEQUENCE</scope>
    <source>
        <tissue evidence="1">Salivary gland</tissue>
    </source>
</reference>
<name>L7MCA7_RHIPC</name>
<evidence type="ECO:0000313" key="1">
    <source>
        <dbReference type="EMBL" id="JAA60858.1"/>
    </source>
</evidence>
<dbReference type="AlphaFoldDB" id="L7MCA7"/>